<dbReference type="EMBL" id="SPDV01000007">
    <property type="protein sequence ID" value="TFI59482.1"/>
    <property type="molecule type" value="Genomic_DNA"/>
</dbReference>
<accession>A0A4Y8ZVX0</accession>
<gene>
    <name evidence="2" type="ORF">E2493_04635</name>
</gene>
<keyword evidence="3" id="KW-1185">Reference proteome</keyword>
<proteinExistence type="predicted"/>
<evidence type="ECO:0000313" key="2">
    <source>
        <dbReference type="EMBL" id="TFI59482.1"/>
    </source>
</evidence>
<comment type="caution">
    <text evidence="2">The sequence shown here is derived from an EMBL/GenBank/DDBJ whole genome shotgun (WGS) entry which is preliminary data.</text>
</comment>
<dbReference type="Proteomes" id="UP000298213">
    <property type="component" value="Unassembled WGS sequence"/>
</dbReference>
<keyword evidence="1" id="KW-0732">Signal</keyword>
<feature type="signal peptide" evidence="1">
    <location>
        <begin position="1"/>
        <end position="21"/>
    </location>
</feature>
<dbReference type="RefSeq" id="WP_135084198.1">
    <property type="nucleotide sequence ID" value="NZ_SPDV01000007.1"/>
</dbReference>
<evidence type="ECO:0000256" key="1">
    <source>
        <dbReference type="SAM" id="SignalP"/>
    </source>
</evidence>
<evidence type="ECO:0008006" key="4">
    <source>
        <dbReference type="Google" id="ProtNLM"/>
    </source>
</evidence>
<sequence>MRTALLAAAACLSLAGCGAVAENRIETALTDAGLSRPVSSCIAERMVDKLSIAQLRSISRLKDKAGERPKEMGLPAFLLAHRSDLDPEVYAVIARAGVGCALST</sequence>
<dbReference type="PROSITE" id="PS51257">
    <property type="entry name" value="PROKAR_LIPOPROTEIN"/>
    <property type="match status" value="1"/>
</dbReference>
<protein>
    <recommendedName>
        <fullName evidence="4">Lipoprotein</fullName>
    </recommendedName>
</protein>
<evidence type="ECO:0000313" key="3">
    <source>
        <dbReference type="Proteomes" id="UP000298213"/>
    </source>
</evidence>
<dbReference type="OrthoDB" id="7409816at2"/>
<feature type="chain" id="PRO_5021503394" description="Lipoprotein" evidence="1">
    <location>
        <begin position="22"/>
        <end position="104"/>
    </location>
</feature>
<organism evidence="2 3">
    <name type="scientific">Sphingomonas parva</name>
    <dbReference type="NCBI Taxonomy" id="2555898"/>
    <lineage>
        <taxon>Bacteria</taxon>
        <taxon>Pseudomonadati</taxon>
        <taxon>Pseudomonadota</taxon>
        <taxon>Alphaproteobacteria</taxon>
        <taxon>Sphingomonadales</taxon>
        <taxon>Sphingomonadaceae</taxon>
        <taxon>Sphingomonas</taxon>
    </lineage>
</organism>
<dbReference type="AlphaFoldDB" id="A0A4Y8ZVX0"/>
<reference evidence="2 3" key="1">
    <citation type="submission" date="2019-03" db="EMBL/GenBank/DDBJ databases">
        <title>Genome sequence of Sphingomonas sp. 17J27-24.</title>
        <authorList>
            <person name="Kim M."/>
            <person name="Maeng S."/>
            <person name="Sathiyaraj S."/>
        </authorList>
    </citation>
    <scope>NUCLEOTIDE SEQUENCE [LARGE SCALE GENOMIC DNA]</scope>
    <source>
        <strain evidence="2 3">17J27-24</strain>
    </source>
</reference>
<name>A0A4Y8ZVX0_9SPHN</name>